<accession>A0ABN2ICX6</accession>
<protein>
    <submittedName>
        <fullName evidence="2">Uncharacterized protein</fullName>
    </submittedName>
</protein>
<organism evidence="2 3">
    <name type="scientific">Streptomyces yatensis</name>
    <dbReference type="NCBI Taxonomy" id="155177"/>
    <lineage>
        <taxon>Bacteria</taxon>
        <taxon>Bacillati</taxon>
        <taxon>Actinomycetota</taxon>
        <taxon>Actinomycetes</taxon>
        <taxon>Kitasatosporales</taxon>
        <taxon>Streptomycetaceae</taxon>
        <taxon>Streptomyces</taxon>
        <taxon>Streptomyces violaceusniger group</taxon>
    </lineage>
</organism>
<feature type="region of interest" description="Disordered" evidence="1">
    <location>
        <begin position="1"/>
        <end position="67"/>
    </location>
</feature>
<reference evidence="2 3" key="1">
    <citation type="journal article" date="2019" name="Int. J. Syst. Evol. Microbiol.">
        <title>The Global Catalogue of Microorganisms (GCM) 10K type strain sequencing project: providing services to taxonomists for standard genome sequencing and annotation.</title>
        <authorList>
            <consortium name="The Broad Institute Genomics Platform"/>
            <consortium name="The Broad Institute Genome Sequencing Center for Infectious Disease"/>
            <person name="Wu L."/>
            <person name="Ma J."/>
        </authorList>
    </citation>
    <scope>NUCLEOTIDE SEQUENCE [LARGE SCALE GENOMIC DNA]</scope>
    <source>
        <strain evidence="2 3">JCM 13244</strain>
    </source>
</reference>
<keyword evidence="3" id="KW-1185">Reference proteome</keyword>
<proteinExistence type="predicted"/>
<evidence type="ECO:0000313" key="2">
    <source>
        <dbReference type="EMBL" id="GAA1702404.1"/>
    </source>
</evidence>
<feature type="compositionally biased region" description="Basic and acidic residues" evidence="1">
    <location>
        <begin position="26"/>
        <end position="39"/>
    </location>
</feature>
<dbReference type="EMBL" id="BAAALR010000054">
    <property type="protein sequence ID" value="GAA1702404.1"/>
    <property type="molecule type" value="Genomic_DNA"/>
</dbReference>
<gene>
    <name evidence="2" type="ORF">GCM10009680_49380</name>
</gene>
<comment type="caution">
    <text evidence="2">The sequence shown here is derived from an EMBL/GenBank/DDBJ whole genome shotgun (WGS) entry which is preliminary data.</text>
</comment>
<evidence type="ECO:0000256" key="1">
    <source>
        <dbReference type="SAM" id="MobiDB-lite"/>
    </source>
</evidence>
<name>A0ABN2ICX6_9ACTN</name>
<sequence>MTGRHRPATTLGERSPRPECPGGDAKVSRREAQRIRDAESAYLLNTTSMDTGDRESAPSAPELPDFPGQLMFKRQQHPQTAVTTLDESFTWMKHATARERSLTSIPFIY</sequence>
<dbReference type="Proteomes" id="UP001499947">
    <property type="component" value="Unassembled WGS sequence"/>
</dbReference>
<evidence type="ECO:0000313" key="3">
    <source>
        <dbReference type="Proteomes" id="UP001499947"/>
    </source>
</evidence>